<reference evidence="2 3" key="1">
    <citation type="submission" date="2015-03" db="EMBL/GenBank/DDBJ databases">
        <authorList>
            <person name="Lepp D."/>
            <person name="Hassan Y.I."/>
            <person name="Li X.-Z."/>
            <person name="Zhou T."/>
        </authorList>
    </citation>
    <scope>NUCLEOTIDE SEQUENCE [LARGE SCALE GENOMIC DNA]</scope>
    <source>
        <strain evidence="2 3">Cr7-05</strain>
    </source>
</reference>
<evidence type="ECO:0000313" key="3">
    <source>
        <dbReference type="Proteomes" id="UP000033519"/>
    </source>
</evidence>
<dbReference type="EMBL" id="LAPV01000148">
    <property type="protein sequence ID" value="KKC31917.1"/>
    <property type="molecule type" value="Genomic_DNA"/>
</dbReference>
<evidence type="ECO:0000313" key="2">
    <source>
        <dbReference type="EMBL" id="KKC31917.1"/>
    </source>
</evidence>
<comment type="caution">
    <text evidence="2">The sequence shown here is derived from an EMBL/GenBank/DDBJ whole genome shotgun (WGS) entry which is preliminary data.</text>
</comment>
<sequence>MTRYAPRRDSLPLLISVLAIVLVMLAPSHGLQSSPKSRAVIVVEHIHTTNGVTGASHLHRNSSPHDHSHAILDLQVAPSAVPLWAGLEQSGSENAGIPFDLTRAPDQPPKA</sequence>
<feature type="region of interest" description="Disordered" evidence="1">
    <location>
        <begin position="90"/>
        <end position="111"/>
    </location>
</feature>
<organism evidence="2 3">
    <name type="scientific">Devosia psychrophila</name>
    <dbReference type="NCBI Taxonomy" id="728005"/>
    <lineage>
        <taxon>Bacteria</taxon>
        <taxon>Pseudomonadati</taxon>
        <taxon>Pseudomonadota</taxon>
        <taxon>Alphaproteobacteria</taxon>
        <taxon>Hyphomicrobiales</taxon>
        <taxon>Devosiaceae</taxon>
        <taxon>Devosia</taxon>
    </lineage>
</organism>
<evidence type="ECO:0008006" key="4">
    <source>
        <dbReference type="Google" id="ProtNLM"/>
    </source>
</evidence>
<protein>
    <recommendedName>
        <fullName evidence="4">Secreted protein</fullName>
    </recommendedName>
</protein>
<dbReference type="Proteomes" id="UP000033519">
    <property type="component" value="Unassembled WGS sequence"/>
</dbReference>
<name>A0ABR5DV66_9HYPH</name>
<gene>
    <name evidence="2" type="ORF">WH91_16885</name>
</gene>
<keyword evidence="3" id="KW-1185">Reference proteome</keyword>
<evidence type="ECO:0000256" key="1">
    <source>
        <dbReference type="SAM" id="MobiDB-lite"/>
    </source>
</evidence>
<proteinExistence type="predicted"/>
<accession>A0ABR5DV66</accession>